<comment type="caution">
    <text evidence="1">The sequence shown here is derived from an EMBL/GenBank/DDBJ whole genome shotgun (WGS) entry which is preliminary data.</text>
</comment>
<evidence type="ECO:0000313" key="1">
    <source>
        <dbReference type="EMBL" id="KAF6410731.1"/>
    </source>
</evidence>
<accession>A0A7J8CIN7</accession>
<reference evidence="1 2" key="1">
    <citation type="journal article" date="2020" name="Nature">
        <title>Six reference-quality genomes reveal evolution of bat adaptations.</title>
        <authorList>
            <person name="Jebb D."/>
            <person name="Huang Z."/>
            <person name="Pippel M."/>
            <person name="Hughes G.M."/>
            <person name="Lavrichenko K."/>
            <person name="Devanna P."/>
            <person name="Winkler S."/>
            <person name="Jermiin L.S."/>
            <person name="Skirmuntt E.C."/>
            <person name="Katzourakis A."/>
            <person name="Burkitt-Gray L."/>
            <person name="Ray D.A."/>
            <person name="Sullivan K.A.M."/>
            <person name="Roscito J.G."/>
            <person name="Kirilenko B.M."/>
            <person name="Davalos L.M."/>
            <person name="Corthals A.P."/>
            <person name="Power M.L."/>
            <person name="Jones G."/>
            <person name="Ransome R.D."/>
            <person name="Dechmann D.K.N."/>
            <person name="Locatelli A.G."/>
            <person name="Puechmaille S.J."/>
            <person name="Fedrigo O."/>
            <person name="Jarvis E.D."/>
            <person name="Hiller M."/>
            <person name="Vernes S.C."/>
            <person name="Myers E.W."/>
            <person name="Teeling E.C."/>
        </authorList>
    </citation>
    <scope>NUCLEOTIDE SEQUENCE [LARGE SCALE GENOMIC DNA]</scope>
    <source>
        <strain evidence="1">MRouAeg1</strain>
        <tissue evidence="1">Muscle</tissue>
    </source>
</reference>
<proteinExistence type="predicted"/>
<sequence>MGFVRLMKGFMTASRLPTPALNSSWLILILLQALSITPTLMAPNFYLFPNFSPLSTQLPRGPIGTSTHIHDRAPRQLIFSSSKGFPDSVMSSYCPALCSDFTKLCLLSVLPSNYFLNLYLLHPNCPASLWPQHPWPEYSPNWFS</sequence>
<gene>
    <name evidence="1" type="ORF">HJG63_009172</name>
</gene>
<name>A0A7J8CIN7_ROUAE</name>
<organism evidence="1 2">
    <name type="scientific">Rousettus aegyptiacus</name>
    <name type="common">Egyptian fruit bat</name>
    <name type="synonym">Pteropus aegyptiacus</name>
    <dbReference type="NCBI Taxonomy" id="9407"/>
    <lineage>
        <taxon>Eukaryota</taxon>
        <taxon>Metazoa</taxon>
        <taxon>Chordata</taxon>
        <taxon>Craniata</taxon>
        <taxon>Vertebrata</taxon>
        <taxon>Euteleostomi</taxon>
        <taxon>Mammalia</taxon>
        <taxon>Eutheria</taxon>
        <taxon>Laurasiatheria</taxon>
        <taxon>Chiroptera</taxon>
        <taxon>Yinpterochiroptera</taxon>
        <taxon>Pteropodoidea</taxon>
        <taxon>Pteropodidae</taxon>
        <taxon>Rousettinae</taxon>
        <taxon>Rousettus</taxon>
    </lineage>
</organism>
<evidence type="ECO:0000313" key="2">
    <source>
        <dbReference type="Proteomes" id="UP000593571"/>
    </source>
</evidence>
<dbReference type="AlphaFoldDB" id="A0A7J8CIN7"/>
<dbReference type="Proteomes" id="UP000593571">
    <property type="component" value="Unassembled WGS sequence"/>
</dbReference>
<keyword evidence="2" id="KW-1185">Reference proteome</keyword>
<protein>
    <submittedName>
        <fullName evidence="1">Uncharacterized protein</fullName>
    </submittedName>
</protein>
<dbReference type="EMBL" id="JACASE010000014">
    <property type="protein sequence ID" value="KAF6410731.1"/>
    <property type="molecule type" value="Genomic_DNA"/>
</dbReference>